<evidence type="ECO:0000313" key="3">
    <source>
        <dbReference type="EMBL" id="KAF7154403.1"/>
    </source>
</evidence>
<feature type="region of interest" description="Disordered" evidence="2">
    <location>
        <begin position="576"/>
        <end position="666"/>
    </location>
</feature>
<feature type="coiled-coil region" evidence="1">
    <location>
        <begin position="741"/>
        <end position="813"/>
    </location>
</feature>
<dbReference type="AlphaFoldDB" id="A0A834HID8"/>
<feature type="compositionally biased region" description="Low complexity" evidence="2">
    <location>
        <begin position="248"/>
        <end position="260"/>
    </location>
</feature>
<keyword evidence="1" id="KW-0175">Coiled coil</keyword>
<name>A0A834HID8_RHOSS</name>
<gene>
    <name evidence="3" type="ORF">RHSIM_Rhsim01G0161400</name>
</gene>
<feature type="region of interest" description="Disordered" evidence="2">
    <location>
        <begin position="871"/>
        <end position="910"/>
    </location>
</feature>
<dbReference type="Proteomes" id="UP000626092">
    <property type="component" value="Unassembled WGS sequence"/>
</dbReference>
<evidence type="ECO:0000313" key="4">
    <source>
        <dbReference type="Proteomes" id="UP000626092"/>
    </source>
</evidence>
<organism evidence="3 4">
    <name type="scientific">Rhododendron simsii</name>
    <name type="common">Sims's rhododendron</name>
    <dbReference type="NCBI Taxonomy" id="118357"/>
    <lineage>
        <taxon>Eukaryota</taxon>
        <taxon>Viridiplantae</taxon>
        <taxon>Streptophyta</taxon>
        <taxon>Embryophyta</taxon>
        <taxon>Tracheophyta</taxon>
        <taxon>Spermatophyta</taxon>
        <taxon>Magnoliopsida</taxon>
        <taxon>eudicotyledons</taxon>
        <taxon>Gunneridae</taxon>
        <taxon>Pentapetalae</taxon>
        <taxon>asterids</taxon>
        <taxon>Ericales</taxon>
        <taxon>Ericaceae</taxon>
        <taxon>Ericoideae</taxon>
        <taxon>Rhodoreae</taxon>
        <taxon>Rhododendron</taxon>
    </lineage>
</organism>
<sequence>MTLRASSATIAPQLLPALVRERRVLTGGFRASEFLPPNATGNMTRWFELNNDVLLQKGLMGSLRIRDRTVGAYRMDGRGVASVPVRDPPSPTVRALVPATSNPSVLRLSPSLTVRIFRTGALAAYGPAPILPSWEISPVFLRGRSRWISLGGSLVFSMVDSSINSPDVDPEAYPSLLETIQGLGRGYRSFNESSSNFPRFPGMPVIPGIHIPLQSDDSAVRGSQIARGTFPCQTAGADDPGNLAERMAAGAQAGTSTSSADPLNTSEAGGLDAPPRPPRDIDTIPPLPSGLGPMPYNHFYGDGPGGFTEQFREKYSIPDDVLVERVSTDRVTFGEDFIVLPLFAITEGGVRFPLSPFLRYFLSDYKLAPIQVAVNTWRILNSAIRLAESNNLPFTLGDLMLMYMVSRNPKYDKYYLTTRQYFDHLVDRLYDTEKWGNVLVKVSGNFEWGPINPLLDYPFPTRTGSAIERPYRIPRVRGSPGSGDKPGTLLLHLPCMFLDFCVILNILLADCSAPNKGLFVTGKWSNLIALLQCPNRDAPTLLDYAPTYAGFAHRKDKSKMVRKTVDLATAAGKALQQQYQAQDLSTSGLPERKEQTEPIPSSQQEKQKQPSARTESQPIRRRETDPAAEGEDQRSTKKAKTAADVEVLSTRRSEDNPDEPSEAFVPDFTCSDGHVIAADDSLEESPLLAMTLLKGLALPKDMENLQTGKANNMAELCLFLAKAGQCASKAFADMHALLDTKRSMRVDLQAKRKEADQLADRLEELEAQVAESESVRQDRDRLLLQLKDAEEENTQLKMEKQQAEEELPKKLEEAGDAGYNEAGEYYQEQVQHLVTKAFREGELKGMKDTHHSSFLRGYQVGLDYAEVPKVDHRREPPVVPPMELPETLPHEEVPSPTTDSHPDLADVANN</sequence>
<accession>A0A834HID8</accession>
<comment type="caution">
    <text evidence="3">The sequence shown here is derived from an EMBL/GenBank/DDBJ whole genome shotgun (WGS) entry which is preliminary data.</text>
</comment>
<dbReference type="OrthoDB" id="1751651at2759"/>
<feature type="compositionally biased region" description="Polar residues" evidence="2">
    <location>
        <begin position="576"/>
        <end position="588"/>
    </location>
</feature>
<proteinExistence type="predicted"/>
<evidence type="ECO:0000256" key="2">
    <source>
        <dbReference type="SAM" id="MobiDB-lite"/>
    </source>
</evidence>
<dbReference type="EMBL" id="WJXA01000001">
    <property type="protein sequence ID" value="KAF7154403.1"/>
    <property type="molecule type" value="Genomic_DNA"/>
</dbReference>
<feature type="compositionally biased region" description="Basic and acidic residues" evidence="2">
    <location>
        <begin position="618"/>
        <end position="635"/>
    </location>
</feature>
<feature type="region of interest" description="Disordered" evidence="2">
    <location>
        <begin position="248"/>
        <end position="278"/>
    </location>
</feature>
<protein>
    <submittedName>
        <fullName evidence="3">Uncharacterized protein</fullName>
    </submittedName>
</protein>
<evidence type="ECO:0000256" key="1">
    <source>
        <dbReference type="SAM" id="Coils"/>
    </source>
</evidence>
<reference evidence="3" key="1">
    <citation type="submission" date="2019-11" db="EMBL/GenBank/DDBJ databases">
        <authorList>
            <person name="Liu Y."/>
            <person name="Hou J."/>
            <person name="Li T.-Q."/>
            <person name="Guan C.-H."/>
            <person name="Wu X."/>
            <person name="Wu H.-Z."/>
            <person name="Ling F."/>
            <person name="Zhang R."/>
            <person name="Shi X.-G."/>
            <person name="Ren J.-P."/>
            <person name="Chen E.-F."/>
            <person name="Sun J.-M."/>
        </authorList>
    </citation>
    <scope>NUCLEOTIDE SEQUENCE</scope>
    <source>
        <strain evidence="3">Adult_tree_wgs_1</strain>
        <tissue evidence="3">Leaves</tissue>
    </source>
</reference>
<keyword evidence="4" id="KW-1185">Reference proteome</keyword>